<dbReference type="InterPro" id="IPR032538">
    <property type="entry name" value="DUF4951"/>
</dbReference>
<feature type="chain" id="PRO_5020762610" evidence="1">
    <location>
        <begin position="20"/>
        <end position="120"/>
    </location>
</feature>
<dbReference type="InterPro" id="IPR038343">
    <property type="entry name" value="DUF4951_sf"/>
</dbReference>
<keyword evidence="1" id="KW-0732">Signal</keyword>
<dbReference type="Pfam" id="PF16309">
    <property type="entry name" value="DUF4951"/>
    <property type="match status" value="1"/>
</dbReference>
<gene>
    <name evidence="2" type="ORF">EXE30_13130</name>
</gene>
<dbReference type="RefSeq" id="WP_130162787.1">
    <property type="nucleotide sequence ID" value="NZ_SGIM01000012.1"/>
</dbReference>
<dbReference type="AlphaFoldDB" id="A0A4Q6XDC6"/>
<dbReference type="EMBL" id="SGIM01000012">
    <property type="protein sequence ID" value="RZF50149.1"/>
    <property type="molecule type" value="Genomic_DNA"/>
</dbReference>
<evidence type="ECO:0000313" key="3">
    <source>
        <dbReference type="Proteomes" id="UP000292110"/>
    </source>
</evidence>
<reference evidence="2 3" key="1">
    <citation type="submission" date="2019-02" db="EMBL/GenBank/DDBJ databases">
        <title>The draft genome of Acinetobacter halotolerans strain JCM 31009.</title>
        <authorList>
            <person name="Qin J."/>
            <person name="Feng Y."/>
            <person name="Nemec A."/>
            <person name="Zong Z."/>
        </authorList>
    </citation>
    <scope>NUCLEOTIDE SEQUENCE [LARGE SCALE GENOMIC DNA]</scope>
    <source>
        <strain evidence="2 3">JCM 31009</strain>
    </source>
</reference>
<evidence type="ECO:0000256" key="1">
    <source>
        <dbReference type="SAM" id="SignalP"/>
    </source>
</evidence>
<comment type="caution">
    <text evidence="2">The sequence shown here is derived from an EMBL/GenBank/DDBJ whole genome shotgun (WGS) entry which is preliminary data.</text>
</comment>
<name>A0A4Q6XDC6_9GAMM</name>
<dbReference type="Gene3D" id="4.10.640.20">
    <property type="match status" value="1"/>
</dbReference>
<evidence type="ECO:0000313" key="2">
    <source>
        <dbReference type="EMBL" id="RZF50149.1"/>
    </source>
</evidence>
<organism evidence="2 3">
    <name type="scientific">Acinetobacter halotolerans</name>
    <dbReference type="NCBI Taxonomy" id="1752076"/>
    <lineage>
        <taxon>Bacteria</taxon>
        <taxon>Pseudomonadati</taxon>
        <taxon>Pseudomonadota</taxon>
        <taxon>Gammaproteobacteria</taxon>
        <taxon>Moraxellales</taxon>
        <taxon>Moraxellaceae</taxon>
        <taxon>Acinetobacter</taxon>
    </lineage>
</organism>
<keyword evidence="3" id="KW-1185">Reference proteome</keyword>
<sequence length="120" mass="13812">MFRFITILFFLGALTPLHAAAVEENPDVSTNTQNNLSTPQNLSLNAFGQWIIGWGTGAEGARQRLDYIQREDVAIIKQKGTTLEMIRAWQQYYEQEAHNNLSNPTARYRARLMKRIAELW</sequence>
<dbReference type="Proteomes" id="UP000292110">
    <property type="component" value="Unassembled WGS sequence"/>
</dbReference>
<feature type="signal peptide" evidence="1">
    <location>
        <begin position="1"/>
        <end position="19"/>
    </location>
</feature>
<proteinExistence type="predicted"/>
<accession>A0A4Q6XDC6</accession>
<protein>
    <submittedName>
        <fullName evidence="2">DUF4951 domain-containing protein</fullName>
    </submittedName>
</protein>